<sequence length="250" mass="27123">MKLPDRFRRLQAGAALGGLRLKLIVLGGLIVALLGGAGFLWWQEQQRIARQAELLAEAERVGGLAESPQVLARCKSLDQELPPVIAKLAEEPNRQADIGRARRALGQCYTKLRRYNDAVRELRAAIELRPEFAPLHGEMALALSRNGQHAQARRWVRLAVQLDPLIWQAHRAEARVLDAARLPEEARAAYAEALKLAPPDVSRGLEDEKLRMLRRHGLAPPAVPASAPPQAAAAPAARALSAPPAAASGP</sequence>
<name>A0A9X0XGR6_9BURK</name>
<dbReference type="RefSeq" id="WP_201824481.1">
    <property type="nucleotide sequence ID" value="NZ_JAERRA010000001.1"/>
</dbReference>
<dbReference type="Proteomes" id="UP000643207">
    <property type="component" value="Unassembled WGS sequence"/>
</dbReference>
<keyword evidence="3" id="KW-0812">Transmembrane</keyword>
<reference evidence="4 5" key="1">
    <citation type="submission" date="2021-01" db="EMBL/GenBank/DDBJ databases">
        <title>Piscinibacter sp. Jin2 Genome sequencing and assembly.</title>
        <authorList>
            <person name="Kim I."/>
        </authorList>
    </citation>
    <scope>NUCLEOTIDE SEQUENCE [LARGE SCALE GENOMIC DNA]</scope>
    <source>
        <strain evidence="4 5">Jin2</strain>
    </source>
</reference>
<dbReference type="InterPro" id="IPR011990">
    <property type="entry name" value="TPR-like_helical_dom_sf"/>
</dbReference>
<dbReference type="PROSITE" id="PS50005">
    <property type="entry name" value="TPR"/>
    <property type="match status" value="1"/>
</dbReference>
<keyword evidence="3" id="KW-1133">Transmembrane helix</keyword>
<accession>A0A9X0XGR6</accession>
<dbReference type="Gene3D" id="1.25.40.10">
    <property type="entry name" value="Tetratricopeptide repeat domain"/>
    <property type="match status" value="1"/>
</dbReference>
<feature type="transmembrane region" description="Helical" evidence="3">
    <location>
        <begin position="21"/>
        <end position="42"/>
    </location>
</feature>
<dbReference type="SUPFAM" id="SSF48452">
    <property type="entry name" value="TPR-like"/>
    <property type="match status" value="1"/>
</dbReference>
<keyword evidence="1" id="KW-0802">TPR repeat</keyword>
<protein>
    <recommendedName>
        <fullName evidence="6">Tetratricopeptide repeat protein</fullName>
    </recommendedName>
</protein>
<evidence type="ECO:0000313" key="5">
    <source>
        <dbReference type="Proteomes" id="UP000643207"/>
    </source>
</evidence>
<comment type="caution">
    <text evidence="4">The sequence shown here is derived from an EMBL/GenBank/DDBJ whole genome shotgun (WGS) entry which is preliminary data.</text>
</comment>
<keyword evidence="5" id="KW-1185">Reference proteome</keyword>
<dbReference type="SMART" id="SM00028">
    <property type="entry name" value="TPR"/>
    <property type="match status" value="3"/>
</dbReference>
<evidence type="ECO:0000256" key="1">
    <source>
        <dbReference type="PROSITE-ProRule" id="PRU00339"/>
    </source>
</evidence>
<dbReference type="EMBL" id="JAERRA010000001">
    <property type="protein sequence ID" value="MBL0719240.1"/>
    <property type="molecule type" value="Genomic_DNA"/>
</dbReference>
<feature type="compositionally biased region" description="Low complexity" evidence="2">
    <location>
        <begin position="228"/>
        <end position="250"/>
    </location>
</feature>
<dbReference type="AlphaFoldDB" id="A0A9X0XGR6"/>
<evidence type="ECO:0000313" key="4">
    <source>
        <dbReference type="EMBL" id="MBL0719240.1"/>
    </source>
</evidence>
<feature type="region of interest" description="Disordered" evidence="2">
    <location>
        <begin position="216"/>
        <end position="250"/>
    </location>
</feature>
<feature type="repeat" description="TPR" evidence="1">
    <location>
        <begin position="99"/>
        <end position="132"/>
    </location>
</feature>
<organism evidence="4 5">
    <name type="scientific">Aquariibacter lacus</name>
    <dbReference type="NCBI Taxonomy" id="2801332"/>
    <lineage>
        <taxon>Bacteria</taxon>
        <taxon>Pseudomonadati</taxon>
        <taxon>Pseudomonadota</taxon>
        <taxon>Betaproteobacteria</taxon>
        <taxon>Burkholderiales</taxon>
        <taxon>Sphaerotilaceae</taxon>
        <taxon>Aquariibacter</taxon>
    </lineage>
</organism>
<proteinExistence type="predicted"/>
<gene>
    <name evidence="4" type="ORF">JI742_04985</name>
</gene>
<dbReference type="InterPro" id="IPR019734">
    <property type="entry name" value="TPR_rpt"/>
</dbReference>
<dbReference type="Pfam" id="PF13181">
    <property type="entry name" value="TPR_8"/>
    <property type="match status" value="1"/>
</dbReference>
<evidence type="ECO:0008006" key="6">
    <source>
        <dbReference type="Google" id="ProtNLM"/>
    </source>
</evidence>
<keyword evidence="3" id="KW-0472">Membrane</keyword>
<evidence type="ECO:0000256" key="3">
    <source>
        <dbReference type="SAM" id="Phobius"/>
    </source>
</evidence>
<evidence type="ECO:0000256" key="2">
    <source>
        <dbReference type="SAM" id="MobiDB-lite"/>
    </source>
</evidence>